<name>A0ABU6TJ25_9FABA</name>
<evidence type="ECO:0000313" key="1">
    <source>
        <dbReference type="EMBL" id="MED6148542.1"/>
    </source>
</evidence>
<sequence>MESAETGACLWMVANKKLFGIRIEKPQSVSQISYVGGDTLKISNAAETGAIPPPPTLLDSCYFANIHDDIYLVVHEEMQGYGFYAPVPVPRKGNGNGNVKPPLKPLSQLILLLLSGILSLTVIG</sequence>
<dbReference type="Proteomes" id="UP001341840">
    <property type="component" value="Unassembled WGS sequence"/>
</dbReference>
<gene>
    <name evidence="1" type="ORF">PIB30_054055</name>
</gene>
<dbReference type="EMBL" id="JASCZI010091029">
    <property type="protein sequence ID" value="MED6148542.1"/>
    <property type="molecule type" value="Genomic_DNA"/>
</dbReference>
<protein>
    <submittedName>
        <fullName evidence="1">Uncharacterized protein</fullName>
    </submittedName>
</protein>
<evidence type="ECO:0000313" key="2">
    <source>
        <dbReference type="Proteomes" id="UP001341840"/>
    </source>
</evidence>
<reference evidence="1 2" key="1">
    <citation type="journal article" date="2023" name="Plants (Basel)">
        <title>Bridging the Gap: Combining Genomics and Transcriptomics Approaches to Understand Stylosanthes scabra, an Orphan Legume from the Brazilian Caatinga.</title>
        <authorList>
            <person name="Ferreira-Neto J.R.C."/>
            <person name="da Silva M.D."/>
            <person name="Binneck E."/>
            <person name="de Melo N.F."/>
            <person name="da Silva R.H."/>
            <person name="de Melo A.L.T.M."/>
            <person name="Pandolfi V."/>
            <person name="Bustamante F.O."/>
            <person name="Brasileiro-Vidal A.C."/>
            <person name="Benko-Iseppon A.M."/>
        </authorList>
    </citation>
    <scope>NUCLEOTIDE SEQUENCE [LARGE SCALE GENOMIC DNA]</scope>
    <source>
        <tissue evidence="1">Leaves</tissue>
    </source>
</reference>
<comment type="caution">
    <text evidence="1">The sequence shown here is derived from an EMBL/GenBank/DDBJ whole genome shotgun (WGS) entry which is preliminary data.</text>
</comment>
<organism evidence="1 2">
    <name type="scientific">Stylosanthes scabra</name>
    <dbReference type="NCBI Taxonomy" id="79078"/>
    <lineage>
        <taxon>Eukaryota</taxon>
        <taxon>Viridiplantae</taxon>
        <taxon>Streptophyta</taxon>
        <taxon>Embryophyta</taxon>
        <taxon>Tracheophyta</taxon>
        <taxon>Spermatophyta</taxon>
        <taxon>Magnoliopsida</taxon>
        <taxon>eudicotyledons</taxon>
        <taxon>Gunneridae</taxon>
        <taxon>Pentapetalae</taxon>
        <taxon>rosids</taxon>
        <taxon>fabids</taxon>
        <taxon>Fabales</taxon>
        <taxon>Fabaceae</taxon>
        <taxon>Papilionoideae</taxon>
        <taxon>50 kb inversion clade</taxon>
        <taxon>dalbergioids sensu lato</taxon>
        <taxon>Dalbergieae</taxon>
        <taxon>Pterocarpus clade</taxon>
        <taxon>Stylosanthes</taxon>
    </lineage>
</organism>
<accession>A0ABU6TJ25</accession>
<keyword evidence="2" id="KW-1185">Reference proteome</keyword>
<proteinExistence type="predicted"/>